<gene>
    <name evidence="1" type="ORF">M9458_053486</name>
</gene>
<feature type="non-terminal residue" evidence="1">
    <location>
        <position position="56"/>
    </location>
</feature>
<sequence>NIFYLMEFREIFLTLLRKYDERMQPCSFLRDLVESTHLFLKMLERFCKGRNNLVVQ</sequence>
<dbReference type="AlphaFoldDB" id="A0ABD0MMH0"/>
<feature type="non-terminal residue" evidence="1">
    <location>
        <position position="1"/>
    </location>
</feature>
<keyword evidence="2" id="KW-1185">Reference proteome</keyword>
<comment type="caution">
    <text evidence="1">The sequence shown here is derived from an EMBL/GenBank/DDBJ whole genome shotgun (WGS) entry which is preliminary data.</text>
</comment>
<dbReference type="PANTHER" id="PTHR22940">
    <property type="entry name" value="TIMEOUT/TIMELESS-2"/>
    <property type="match status" value="1"/>
</dbReference>
<dbReference type="Proteomes" id="UP001529510">
    <property type="component" value="Unassembled WGS sequence"/>
</dbReference>
<proteinExistence type="predicted"/>
<name>A0ABD0MMH0_CIRMR</name>
<protein>
    <submittedName>
        <fullName evidence="1">Uncharacterized protein</fullName>
    </submittedName>
</protein>
<organism evidence="1 2">
    <name type="scientific">Cirrhinus mrigala</name>
    <name type="common">Mrigala</name>
    <dbReference type="NCBI Taxonomy" id="683832"/>
    <lineage>
        <taxon>Eukaryota</taxon>
        <taxon>Metazoa</taxon>
        <taxon>Chordata</taxon>
        <taxon>Craniata</taxon>
        <taxon>Vertebrata</taxon>
        <taxon>Euteleostomi</taxon>
        <taxon>Actinopterygii</taxon>
        <taxon>Neopterygii</taxon>
        <taxon>Teleostei</taxon>
        <taxon>Ostariophysi</taxon>
        <taxon>Cypriniformes</taxon>
        <taxon>Cyprinidae</taxon>
        <taxon>Labeoninae</taxon>
        <taxon>Labeonini</taxon>
        <taxon>Cirrhinus</taxon>
    </lineage>
</organism>
<dbReference type="PANTHER" id="PTHR22940:SF4">
    <property type="entry name" value="PROTEIN TIMELESS HOMOLOG"/>
    <property type="match status" value="1"/>
</dbReference>
<evidence type="ECO:0000313" key="2">
    <source>
        <dbReference type="Proteomes" id="UP001529510"/>
    </source>
</evidence>
<accession>A0ABD0MMH0</accession>
<reference evidence="1 2" key="1">
    <citation type="submission" date="2024-05" db="EMBL/GenBank/DDBJ databases">
        <title>Genome sequencing and assembly of Indian major carp, Cirrhinus mrigala (Hamilton, 1822).</title>
        <authorList>
            <person name="Mohindra V."/>
            <person name="Chowdhury L.M."/>
            <person name="Lal K."/>
            <person name="Jena J.K."/>
        </authorList>
    </citation>
    <scope>NUCLEOTIDE SEQUENCE [LARGE SCALE GENOMIC DNA]</scope>
    <source>
        <strain evidence="1">CM1030</strain>
        <tissue evidence="1">Blood</tissue>
    </source>
</reference>
<dbReference type="EMBL" id="JAMKFB020000255">
    <property type="protein sequence ID" value="KAL0151295.1"/>
    <property type="molecule type" value="Genomic_DNA"/>
</dbReference>
<dbReference type="InterPro" id="IPR044998">
    <property type="entry name" value="Timeless"/>
</dbReference>
<evidence type="ECO:0000313" key="1">
    <source>
        <dbReference type="EMBL" id="KAL0151295.1"/>
    </source>
</evidence>